<evidence type="ECO:0000313" key="1">
    <source>
        <dbReference type="EMBL" id="DAF62900.1"/>
    </source>
</evidence>
<accession>A0A8S5THU9</accession>
<sequence>MVRMLTIEDRRKIEKMWNEKVPPVKIAAELEISQCTVYAELKRGQEFDKETGEPVMDKNFRPEYKAERGEITYQKNLRKRGRRPKEAASVKGA</sequence>
<dbReference type="SUPFAM" id="SSF46689">
    <property type="entry name" value="Homeodomain-like"/>
    <property type="match status" value="1"/>
</dbReference>
<proteinExistence type="predicted"/>
<dbReference type="EMBL" id="BK032830">
    <property type="protein sequence ID" value="DAF62900.1"/>
    <property type="molecule type" value="Genomic_DNA"/>
</dbReference>
<protein>
    <submittedName>
        <fullName evidence="1">Transposase</fullName>
    </submittedName>
</protein>
<organism evidence="1">
    <name type="scientific">Caudovirales sp. ctu3532</name>
    <dbReference type="NCBI Taxonomy" id="2827639"/>
    <lineage>
        <taxon>Viruses</taxon>
        <taxon>Duplodnaviria</taxon>
        <taxon>Heunggongvirae</taxon>
        <taxon>Uroviricota</taxon>
        <taxon>Caudoviricetes</taxon>
    </lineage>
</organism>
<reference evidence="1" key="1">
    <citation type="journal article" date="2021" name="Proc. Natl. Acad. Sci. U.S.A.">
        <title>A Catalog of Tens of Thousands of Viruses from Human Metagenomes Reveals Hidden Associations with Chronic Diseases.</title>
        <authorList>
            <person name="Tisza M.J."/>
            <person name="Buck C.B."/>
        </authorList>
    </citation>
    <scope>NUCLEOTIDE SEQUENCE</scope>
    <source>
        <strain evidence="1">Ctu3532</strain>
    </source>
</reference>
<dbReference type="InterPro" id="IPR009057">
    <property type="entry name" value="Homeodomain-like_sf"/>
</dbReference>
<name>A0A8S5THU9_9CAUD</name>